<evidence type="ECO:0000259" key="1">
    <source>
        <dbReference type="Pfam" id="PF01370"/>
    </source>
</evidence>
<accession>B0BZH1</accession>
<dbReference type="CDD" id="cd08946">
    <property type="entry name" value="SDR_e"/>
    <property type="match status" value="1"/>
</dbReference>
<dbReference type="SUPFAM" id="SSF51735">
    <property type="entry name" value="NAD(P)-binding Rossmann-fold domains"/>
    <property type="match status" value="1"/>
</dbReference>
<dbReference type="AlphaFoldDB" id="B0BZH1"/>
<evidence type="ECO:0000313" key="2">
    <source>
        <dbReference type="EMBL" id="ABW30716.1"/>
    </source>
</evidence>
<dbReference type="Gene3D" id="3.40.50.720">
    <property type="entry name" value="NAD(P)-binding Rossmann-like Domain"/>
    <property type="match status" value="1"/>
</dbReference>
<dbReference type="OrthoDB" id="9771073at2"/>
<sequence length="291" mass="32480">MQGNTRVLITGANGLLGSHTIDAIRHQCHVEAVVRQLPKLISRDVSYHLIDFSKNWKVADLPKSVDIIIHLAQSEHFREFPEQAMDVFQVNIESTARLLDYAFKSGAKKFIYASSGGVYGNGPIAFHENSSIVSHQKLGHYLGSKVCGEVLVQSYASIFDVIILRPFFMYGANQRRTMLIPRLVDCVVEGRPIILQGKDGIRINPVHVRDVVDVIKFCLTSSGSLTLNVAGPSILSIKEISEIIANIVNKKPHYYITNEIKNDLIGDNELMLSILDKELILLNEGILELIY</sequence>
<keyword evidence="3" id="KW-1185">Reference proteome</keyword>
<feature type="domain" description="NAD-dependent epimerase/dehydratase" evidence="1">
    <location>
        <begin position="7"/>
        <end position="221"/>
    </location>
</feature>
<dbReference type="HOGENOM" id="CLU_007383_1_7_3"/>
<dbReference type="eggNOG" id="COG0451">
    <property type="taxonomic scope" value="Bacteria"/>
</dbReference>
<dbReference type="EMBL" id="CP000828">
    <property type="protein sequence ID" value="ABW30716.1"/>
    <property type="molecule type" value="Genomic_DNA"/>
</dbReference>
<dbReference type="InterPro" id="IPR050177">
    <property type="entry name" value="Lipid_A_modif_metabolic_enz"/>
</dbReference>
<dbReference type="InterPro" id="IPR036291">
    <property type="entry name" value="NAD(P)-bd_dom_sf"/>
</dbReference>
<proteinExistence type="predicted"/>
<protein>
    <submittedName>
        <fullName evidence="2">NAD dependent epimerase/dehydratase family protein</fullName>
    </submittedName>
</protein>
<evidence type="ECO:0000313" key="3">
    <source>
        <dbReference type="Proteomes" id="UP000000268"/>
    </source>
</evidence>
<dbReference type="PANTHER" id="PTHR43245">
    <property type="entry name" value="BIFUNCTIONAL POLYMYXIN RESISTANCE PROTEIN ARNA"/>
    <property type="match status" value="1"/>
</dbReference>
<dbReference type="KEGG" id="amr:AM1_5771"/>
<organism evidence="2 3">
    <name type="scientific">Acaryochloris marina (strain MBIC 11017)</name>
    <dbReference type="NCBI Taxonomy" id="329726"/>
    <lineage>
        <taxon>Bacteria</taxon>
        <taxon>Bacillati</taxon>
        <taxon>Cyanobacteriota</taxon>
        <taxon>Cyanophyceae</taxon>
        <taxon>Acaryochloridales</taxon>
        <taxon>Acaryochloridaceae</taxon>
        <taxon>Acaryochloris</taxon>
    </lineage>
</organism>
<dbReference type="InterPro" id="IPR001509">
    <property type="entry name" value="Epimerase_deHydtase"/>
</dbReference>
<reference evidence="2 3" key="1">
    <citation type="journal article" date="2008" name="Proc. Natl. Acad. Sci. U.S.A.">
        <title>Niche adaptation and genome expansion in the chlorophyll d-producing cyanobacterium Acaryochloris marina.</title>
        <authorList>
            <person name="Swingley W.D."/>
            <person name="Chen M."/>
            <person name="Cheung P.C."/>
            <person name="Conrad A.L."/>
            <person name="Dejesa L.C."/>
            <person name="Hao J."/>
            <person name="Honchak B.M."/>
            <person name="Karbach L.E."/>
            <person name="Kurdoglu A."/>
            <person name="Lahiri S."/>
            <person name="Mastrian S.D."/>
            <person name="Miyashita H."/>
            <person name="Page L."/>
            <person name="Ramakrishna P."/>
            <person name="Satoh S."/>
            <person name="Sattley W.M."/>
            <person name="Shimada Y."/>
            <person name="Taylor H.L."/>
            <person name="Tomo T."/>
            <person name="Tsuchiya T."/>
            <person name="Wang Z.T."/>
            <person name="Raymond J."/>
            <person name="Mimuro M."/>
            <person name="Blankenship R.E."/>
            <person name="Touchman J.W."/>
        </authorList>
    </citation>
    <scope>NUCLEOTIDE SEQUENCE [LARGE SCALE GENOMIC DNA]</scope>
    <source>
        <strain evidence="3">MBIC 11017</strain>
    </source>
</reference>
<gene>
    <name evidence="2" type="ordered locus">AM1_5771</name>
</gene>
<dbReference type="Proteomes" id="UP000000268">
    <property type="component" value="Chromosome"/>
</dbReference>
<dbReference type="Pfam" id="PF01370">
    <property type="entry name" value="Epimerase"/>
    <property type="match status" value="1"/>
</dbReference>
<name>B0BZH1_ACAM1</name>
<dbReference type="STRING" id="329726.AM1_5771"/>